<accession>A0ABQ3CVY4</accession>
<dbReference type="Pfam" id="PF20288">
    <property type="entry name" value="MC2"/>
    <property type="match status" value="1"/>
</dbReference>
<name>A0ABQ3CVY4_9RHOB</name>
<keyword evidence="2" id="KW-1185">Reference proteome</keyword>
<gene>
    <name evidence="1" type="ORF">GCM10008927_09480</name>
</gene>
<evidence type="ECO:0008006" key="3">
    <source>
        <dbReference type="Google" id="ProtNLM"/>
    </source>
</evidence>
<organism evidence="1 2">
    <name type="scientific">Paramylibacter ulvae</name>
    <dbReference type="NCBI Taxonomy" id="1651968"/>
    <lineage>
        <taxon>Bacteria</taxon>
        <taxon>Pseudomonadati</taxon>
        <taxon>Pseudomonadota</taxon>
        <taxon>Alphaproteobacteria</taxon>
        <taxon>Rhodobacterales</taxon>
        <taxon>Paracoccaceae</taxon>
        <taxon>Paramylibacter</taxon>
    </lineage>
</organism>
<evidence type="ECO:0000313" key="1">
    <source>
        <dbReference type="EMBL" id="GHA46375.1"/>
    </source>
</evidence>
<comment type="caution">
    <text evidence="1">The sequence shown here is derived from an EMBL/GenBank/DDBJ whole genome shotgun (WGS) entry which is preliminary data.</text>
</comment>
<reference evidence="2" key="1">
    <citation type="journal article" date="2019" name="Int. J. Syst. Evol. Microbiol.">
        <title>The Global Catalogue of Microorganisms (GCM) 10K type strain sequencing project: providing services to taxonomists for standard genome sequencing and annotation.</title>
        <authorList>
            <consortium name="The Broad Institute Genomics Platform"/>
            <consortium name="The Broad Institute Genome Sequencing Center for Infectious Disease"/>
            <person name="Wu L."/>
            <person name="Ma J."/>
        </authorList>
    </citation>
    <scope>NUCLEOTIDE SEQUENCE [LARGE SCALE GENOMIC DNA]</scope>
    <source>
        <strain evidence="2">KCTC 32465</strain>
    </source>
</reference>
<dbReference type="EMBL" id="BMZF01000001">
    <property type="protein sequence ID" value="GHA46375.1"/>
    <property type="molecule type" value="Genomic_DNA"/>
</dbReference>
<sequence>MTDLKPMTFNGPLEAGIRAVAVLGSAYPNSFDIQTLTAYDYLLVRTSVLDGPEDLHPSAPIQTPATEVRRKIVQNALHMMMTRDLVERDVGAEGISYRAGEAAAMFLESLTTPYICALKERAEWLTDRLSDYDEAAFDEMMREFFDRWMVEFQDVQKVGEDSAS</sequence>
<evidence type="ECO:0000313" key="2">
    <source>
        <dbReference type="Proteomes" id="UP000634455"/>
    </source>
</evidence>
<protein>
    <recommendedName>
        <fullName evidence="3">Threonine transporter</fullName>
    </recommendedName>
</protein>
<proteinExistence type="predicted"/>
<dbReference type="InterPro" id="IPR046904">
    <property type="entry name" value="ABC-3C_MC2"/>
</dbReference>
<dbReference type="Proteomes" id="UP000634455">
    <property type="component" value="Unassembled WGS sequence"/>
</dbReference>